<keyword evidence="1" id="KW-0378">Hydrolase</keyword>
<dbReference type="Proteomes" id="UP000242381">
    <property type="component" value="Unassembled WGS sequence"/>
</dbReference>
<dbReference type="PROSITE" id="PS51365">
    <property type="entry name" value="RENAL_DIPEPTIDASE_2"/>
    <property type="match status" value="1"/>
</dbReference>
<keyword evidence="1" id="KW-0224">Dipeptidase</keyword>
<dbReference type="PANTHER" id="PTHR10443">
    <property type="entry name" value="MICROSOMAL DIPEPTIDASE"/>
    <property type="match status" value="1"/>
</dbReference>
<dbReference type="SUPFAM" id="SSF51556">
    <property type="entry name" value="Metallo-dependent hydrolases"/>
    <property type="match status" value="1"/>
</dbReference>
<dbReference type="Pfam" id="PF00501">
    <property type="entry name" value="AMP-binding"/>
    <property type="match status" value="1"/>
</dbReference>
<dbReference type="InterPro" id="IPR042099">
    <property type="entry name" value="ANL_N_sf"/>
</dbReference>
<comment type="catalytic activity">
    <reaction evidence="1">
        <text>an L-aminoacyl-L-amino acid + H2O = 2 an L-alpha-amino acid</text>
        <dbReference type="Rhea" id="RHEA:48940"/>
        <dbReference type="ChEBI" id="CHEBI:15377"/>
        <dbReference type="ChEBI" id="CHEBI:59869"/>
        <dbReference type="ChEBI" id="CHEBI:77460"/>
        <dbReference type="EC" id="3.4.13.19"/>
    </reaction>
</comment>
<dbReference type="SUPFAM" id="SSF56801">
    <property type="entry name" value="Acetyl-CoA synthetase-like"/>
    <property type="match status" value="1"/>
</dbReference>
<comment type="similarity">
    <text evidence="1">Belongs to the metallo-dependent hydrolases superfamily. Peptidase M19 family.</text>
</comment>
<evidence type="ECO:0000256" key="1">
    <source>
        <dbReference type="RuleBase" id="RU341113"/>
    </source>
</evidence>
<dbReference type="GO" id="GO:0046872">
    <property type="term" value="F:metal ion binding"/>
    <property type="evidence" value="ECO:0007669"/>
    <property type="project" value="UniProtKB-UniRule"/>
</dbReference>
<protein>
    <recommendedName>
        <fullName evidence="1">Dipeptidase</fullName>
        <ecNumber evidence="1">3.4.13.19</ecNumber>
    </recommendedName>
</protein>
<reference evidence="3 4" key="1">
    <citation type="journal article" date="2016" name="Proc. Natl. Acad. Sci. U.S.A.">
        <title>Lipid metabolic changes in an early divergent fungus govern the establishment of a mutualistic symbiosis with endobacteria.</title>
        <authorList>
            <person name="Lastovetsky O.A."/>
            <person name="Gaspar M.L."/>
            <person name="Mondo S.J."/>
            <person name="LaButti K.M."/>
            <person name="Sandor L."/>
            <person name="Grigoriev I.V."/>
            <person name="Henry S.A."/>
            <person name="Pawlowska T.E."/>
        </authorList>
    </citation>
    <scope>NUCLEOTIDE SEQUENCE [LARGE SCALE GENOMIC DNA]</scope>
    <source>
        <strain evidence="3 4">ATCC 11559</strain>
    </source>
</reference>
<organism evidence="3 4">
    <name type="scientific">Rhizopus microsporus</name>
    <dbReference type="NCBI Taxonomy" id="58291"/>
    <lineage>
        <taxon>Eukaryota</taxon>
        <taxon>Fungi</taxon>
        <taxon>Fungi incertae sedis</taxon>
        <taxon>Mucoromycota</taxon>
        <taxon>Mucoromycotina</taxon>
        <taxon>Mucoromycetes</taxon>
        <taxon>Mucorales</taxon>
        <taxon>Mucorineae</taxon>
        <taxon>Rhizopodaceae</taxon>
        <taxon>Rhizopus</taxon>
    </lineage>
</organism>
<dbReference type="Pfam" id="PF01244">
    <property type="entry name" value="Peptidase_M19"/>
    <property type="match status" value="1"/>
</dbReference>
<dbReference type="PROSITE" id="PS00455">
    <property type="entry name" value="AMP_BINDING"/>
    <property type="match status" value="1"/>
</dbReference>
<evidence type="ECO:0000313" key="3">
    <source>
        <dbReference type="EMBL" id="ORE18235.1"/>
    </source>
</evidence>
<keyword evidence="1" id="KW-0482">Metalloprotease</keyword>
<keyword evidence="1" id="KW-0479">Metal-binding</keyword>
<dbReference type="Gene3D" id="3.40.50.12780">
    <property type="entry name" value="N-terminal domain of ligase-like"/>
    <property type="match status" value="1"/>
</dbReference>
<evidence type="ECO:0000259" key="2">
    <source>
        <dbReference type="Pfam" id="PF00501"/>
    </source>
</evidence>
<dbReference type="EMBL" id="KV921335">
    <property type="protein sequence ID" value="ORE18235.1"/>
    <property type="molecule type" value="Genomic_DNA"/>
</dbReference>
<dbReference type="AlphaFoldDB" id="A0A1X0S1Q1"/>
<proteinExistence type="inferred from homology"/>
<dbReference type="InterPro" id="IPR000873">
    <property type="entry name" value="AMP-dep_synth/lig_dom"/>
</dbReference>
<keyword evidence="1" id="KW-0862">Zinc</keyword>
<dbReference type="GO" id="GO:0070573">
    <property type="term" value="F:metallodipeptidase activity"/>
    <property type="evidence" value="ECO:0007669"/>
    <property type="project" value="InterPro"/>
</dbReference>
<gene>
    <name evidence="3" type="ORF">BCV71DRAFT_255610</name>
</gene>
<comment type="cofactor">
    <cofactor evidence="1">
        <name>Zn(2+)</name>
        <dbReference type="ChEBI" id="CHEBI:29105"/>
    </cofactor>
</comment>
<evidence type="ECO:0000313" key="4">
    <source>
        <dbReference type="Proteomes" id="UP000242381"/>
    </source>
</evidence>
<dbReference type="EC" id="3.4.13.19" evidence="1"/>
<dbReference type="Gene3D" id="3.20.20.140">
    <property type="entry name" value="Metal-dependent hydrolases"/>
    <property type="match status" value="1"/>
</dbReference>
<dbReference type="CDD" id="cd01301">
    <property type="entry name" value="rDP_like"/>
    <property type="match status" value="1"/>
</dbReference>
<dbReference type="GO" id="GO:0006508">
    <property type="term" value="P:proteolysis"/>
    <property type="evidence" value="ECO:0007669"/>
    <property type="project" value="UniProtKB-KW"/>
</dbReference>
<accession>A0A1X0S1Q1</accession>
<dbReference type="PROSITE" id="PS00869">
    <property type="entry name" value="RENAL_DIPEPTIDASE_1"/>
    <property type="match status" value="1"/>
</dbReference>
<dbReference type="VEuPathDB" id="FungiDB:BCV72DRAFT_248647"/>
<name>A0A1X0S1Q1_RHIZD</name>
<dbReference type="InterPro" id="IPR000180">
    <property type="entry name" value="Dipep_AS"/>
</dbReference>
<dbReference type="InterPro" id="IPR020845">
    <property type="entry name" value="AMP-binding_CS"/>
</dbReference>
<dbReference type="InterPro" id="IPR032466">
    <property type="entry name" value="Metal_Hydrolase"/>
</dbReference>
<keyword evidence="1" id="KW-0645">Protease</keyword>
<dbReference type="OMA" id="LDKQHWT"/>
<sequence>MNYIKSLFLQSTQNPTVLVNSDQHIYRSRHAEHGFVRTPLLPKLKENECIIGKVWTETVKSRKDKHAFGYRPLINIYTKEKPSDDQDENPKKWTFFELEDYKWMTYHEADEHVQKIASALQNNGFKRGDIVLLYSKTRAEWMLTALACLSLGIVITTAYDSMPPDAVSHIIKETGAKGIFTETSLCGTLNKAYKDLDKQEQPKLVIYAGEEFEAPEEIKKFKRQSSDDIKISTYKDILGQASSSVHIKEHPKPDDLALIMYTSGSTGAPKGVELTHSNIIAAMGAAEYLVIDFLSKDEHRYIGFLPLAHVLEFLVEFIMICMGIPIGYGGMRTLMNDSVSGRDGQGKGKGDLEALKPTIMAGVPAVWEKIRKGVESKLDKQHWTVKKAFYAAIEAKWQLLKFFGQPNVITDTYDAILFRQIRDVTGGHLKYCLSGGAPVSFETQKFITSTLCFMLQGYGLTECCGLAAVTLPSLGMATGIIGPPSPSIEFRFVDVPDTDYKAEDKIGELWLRGPSLMRGYYKRPDITKEAMTPDGWFKTGDIAKLNSDGTFAISDRVKNLVKLSHGEYIALENLESKYRNCSSIKNICLVADSDKSYIIGVVEPADNNVDKDKLLKELQQTATSSGCNRAEVVKDIIVTRDKDWTDGFMTTSITLALASSFQVIADQQPFLNVQKTKDPLKRVHKILKHSPLIDTHNDLPMELAFVYNGKINNMNLTHLNWGHTDISRLREGQVSGVFWSIYYDCEDTSSNQVLKAMESIDVTKRMINLYPETFQLATSTKEFRKAFKKGRIASMMGIEGGQMIDNSLAALRLFYDLGVRYMTLTHNCHTAWAEACCDPQPPSFTKGLGLTEFGKKIVLEMNRIGMMVDISHVAHATMHAVLDVTEAPVLFSHSSSDAICPLERNVPDSVLKRLDETDGVVMVNFYNNFVQCDPTKEVTVVDVANHVEHIASIAGKHRVGLGADYNGVEKVPVGLEDVSKYPNLIAELARRGWTDEELSGLAGENLLRVWKKVEKVSKRLAKSHQLPAEDRIEDFA</sequence>
<feature type="domain" description="AMP-dependent synthetase/ligase" evidence="2">
    <location>
        <begin position="88"/>
        <end position="521"/>
    </location>
</feature>
<dbReference type="InterPro" id="IPR008257">
    <property type="entry name" value="Pept_M19"/>
</dbReference>
<dbReference type="PANTHER" id="PTHR10443:SF12">
    <property type="entry name" value="DIPEPTIDASE"/>
    <property type="match status" value="1"/>
</dbReference>